<proteinExistence type="predicted"/>
<dbReference type="KEGG" id="psl:Psta_2854"/>
<evidence type="ECO:0000256" key="2">
    <source>
        <dbReference type="ARBA" id="ARBA00022771"/>
    </source>
</evidence>
<dbReference type="HOGENOM" id="CLU_1347883_0_0_0"/>
<evidence type="ECO:0000259" key="4">
    <source>
        <dbReference type="Pfam" id="PF01258"/>
    </source>
</evidence>
<keyword evidence="2" id="KW-0863">Zinc-finger</keyword>
<accession>D2R8H8</accession>
<dbReference type="EMBL" id="CP001848">
    <property type="protein sequence ID" value="ADB17519.1"/>
    <property type="molecule type" value="Genomic_DNA"/>
</dbReference>
<protein>
    <recommendedName>
        <fullName evidence="4">Zinc finger DksA/TraR C4-type domain-containing protein</fullName>
    </recommendedName>
</protein>
<organism evidence="5 6">
    <name type="scientific">Pirellula staleyi (strain ATCC 27377 / DSM 6068 / ICPB 4128)</name>
    <name type="common">Pirella staleyi</name>
    <dbReference type="NCBI Taxonomy" id="530564"/>
    <lineage>
        <taxon>Bacteria</taxon>
        <taxon>Pseudomonadati</taxon>
        <taxon>Planctomycetota</taxon>
        <taxon>Planctomycetia</taxon>
        <taxon>Pirellulales</taxon>
        <taxon>Pirellulaceae</taxon>
        <taxon>Pirellula</taxon>
    </lineage>
</organism>
<sequence>MASRRETHFAVAFELTNASSPKVSRVAPVSDSAESTSPIRVLTQCRHCKQENILTLEQLQALLYRAGLLRRIEKSDPTTILEVARGASQRIACESCKATGLMTQEATPEDRKRVEGSTSAAFDDDEDWGDPKPCSRCRQLIPAERVALFPHITLCVKCQQADDRGEDSAEADYCPQCGTPRTVRKSTGRGLARYETYCPHCRK</sequence>
<keyword evidence="1" id="KW-0479">Metal-binding</keyword>
<keyword evidence="6" id="KW-1185">Reference proteome</keyword>
<dbReference type="eggNOG" id="ENOG502ZQS6">
    <property type="taxonomic scope" value="Bacteria"/>
</dbReference>
<feature type="domain" description="Zinc finger DksA/TraR C4-type" evidence="4">
    <location>
        <begin position="134"/>
        <end position="161"/>
    </location>
</feature>
<reference evidence="5 6" key="1">
    <citation type="journal article" date="2009" name="Stand. Genomic Sci.">
        <title>Complete genome sequence of Pirellula staleyi type strain (ATCC 27377).</title>
        <authorList>
            <person name="Clum A."/>
            <person name="Tindall B.J."/>
            <person name="Sikorski J."/>
            <person name="Ivanova N."/>
            <person name="Mavrommatis K."/>
            <person name="Lucas S."/>
            <person name="Glavina del Rio T."/>
            <person name="Nolan M."/>
            <person name="Chen F."/>
            <person name="Tice H."/>
            <person name="Pitluck S."/>
            <person name="Cheng J.F."/>
            <person name="Chertkov O."/>
            <person name="Brettin T."/>
            <person name="Han C."/>
            <person name="Detter J.C."/>
            <person name="Kuske C."/>
            <person name="Bruce D."/>
            <person name="Goodwin L."/>
            <person name="Ovchinikova G."/>
            <person name="Pati A."/>
            <person name="Mikhailova N."/>
            <person name="Chen A."/>
            <person name="Palaniappan K."/>
            <person name="Land M."/>
            <person name="Hauser L."/>
            <person name="Chang Y.J."/>
            <person name="Jeffries C.D."/>
            <person name="Chain P."/>
            <person name="Rohde M."/>
            <person name="Goker M."/>
            <person name="Bristow J."/>
            <person name="Eisen J.A."/>
            <person name="Markowitz V."/>
            <person name="Hugenholtz P."/>
            <person name="Kyrpides N.C."/>
            <person name="Klenk H.P."/>
            <person name="Lapidus A."/>
        </authorList>
    </citation>
    <scope>NUCLEOTIDE SEQUENCE [LARGE SCALE GENOMIC DNA]</scope>
    <source>
        <strain evidence="6">ATCC 27377 / DSM 6068 / ICPB 4128</strain>
    </source>
</reference>
<evidence type="ECO:0000256" key="3">
    <source>
        <dbReference type="ARBA" id="ARBA00022833"/>
    </source>
</evidence>
<dbReference type="Gene3D" id="1.20.120.910">
    <property type="entry name" value="DksA, coiled-coil domain"/>
    <property type="match status" value="1"/>
</dbReference>
<evidence type="ECO:0000313" key="5">
    <source>
        <dbReference type="EMBL" id="ADB17519.1"/>
    </source>
</evidence>
<evidence type="ECO:0000313" key="6">
    <source>
        <dbReference type="Proteomes" id="UP000001887"/>
    </source>
</evidence>
<name>D2R8H8_PIRSD</name>
<gene>
    <name evidence="5" type="ordered locus">Psta_2854</name>
</gene>
<dbReference type="InterPro" id="IPR000962">
    <property type="entry name" value="Znf_DskA_TraR"/>
</dbReference>
<evidence type="ECO:0000256" key="1">
    <source>
        <dbReference type="ARBA" id="ARBA00022723"/>
    </source>
</evidence>
<dbReference type="Pfam" id="PF01258">
    <property type="entry name" value="zf-dskA_traR"/>
    <property type="match status" value="1"/>
</dbReference>
<keyword evidence="3" id="KW-0862">Zinc</keyword>
<dbReference type="PROSITE" id="PS01102">
    <property type="entry name" value="ZF_DKSA_1"/>
    <property type="match status" value="1"/>
</dbReference>
<dbReference type="Proteomes" id="UP000001887">
    <property type="component" value="Chromosome"/>
</dbReference>
<dbReference type="InterPro" id="IPR020458">
    <property type="entry name" value="Znf_DskA_TraR_CS"/>
</dbReference>
<dbReference type="AlphaFoldDB" id="D2R8H8"/>
<dbReference type="GO" id="GO:0008270">
    <property type="term" value="F:zinc ion binding"/>
    <property type="evidence" value="ECO:0007669"/>
    <property type="project" value="UniProtKB-KW"/>
</dbReference>